<organism evidence="1 2">
    <name type="scientific">Paenisporosarcina antarctica</name>
    <dbReference type="NCBI Taxonomy" id="417367"/>
    <lineage>
        <taxon>Bacteria</taxon>
        <taxon>Bacillati</taxon>
        <taxon>Bacillota</taxon>
        <taxon>Bacilli</taxon>
        <taxon>Bacillales</taxon>
        <taxon>Caryophanaceae</taxon>
        <taxon>Paenisporosarcina</taxon>
    </lineage>
</organism>
<evidence type="ECO:0008006" key="3">
    <source>
        <dbReference type="Google" id="ProtNLM"/>
    </source>
</evidence>
<proteinExistence type="predicted"/>
<keyword evidence="2" id="KW-1185">Reference proteome</keyword>
<dbReference type="AlphaFoldDB" id="A0A4P6ZUM5"/>
<dbReference type="OrthoDB" id="2451641at2"/>
<dbReference type="KEGG" id="panc:E2636_03000"/>
<gene>
    <name evidence="1" type="ORF">E2636_03000</name>
</gene>
<dbReference type="PROSITE" id="PS51257">
    <property type="entry name" value="PROKAR_LIPOPROTEIN"/>
    <property type="match status" value="1"/>
</dbReference>
<accession>A0A4P6ZUM5</accession>
<dbReference type="RefSeq" id="WP_134208883.1">
    <property type="nucleotide sequence ID" value="NZ_CP038015.1"/>
</dbReference>
<reference evidence="1 2" key="1">
    <citation type="submission" date="2019-03" db="EMBL/GenBank/DDBJ databases">
        <title>Complete genome sequence of Paenisporosarcina antarctica CGMCC 1.6503T.</title>
        <authorList>
            <person name="Rong J.-C."/>
            <person name="Chi N.-Y."/>
            <person name="Zhang Q.-F."/>
        </authorList>
    </citation>
    <scope>NUCLEOTIDE SEQUENCE [LARGE SCALE GENOMIC DNA]</scope>
    <source>
        <strain evidence="1 2">CGMCC 1.6503</strain>
    </source>
</reference>
<evidence type="ECO:0000313" key="2">
    <source>
        <dbReference type="Proteomes" id="UP000294292"/>
    </source>
</evidence>
<sequence>MKYLSIGIILSLSLLTACTKGSTGDAMIKHAELTKFEESLVDLTSEHSFVFDLEINNEEITEVITIVDYYENGEFVRQVGNMSSEISQETIDDKIRVAFIQQTLSENEENWLMSVMKDDGHLSSSSPNNIDGKERINFASASGGVNEGPLSIVESNLIGSIAYSSNSDISVLKEIKTKEDIKKATDYEQAYLISVELR</sequence>
<protein>
    <recommendedName>
        <fullName evidence="3">Lipoprotein</fullName>
    </recommendedName>
</protein>
<dbReference type="Proteomes" id="UP000294292">
    <property type="component" value="Chromosome"/>
</dbReference>
<name>A0A4P6ZUM5_9BACL</name>
<evidence type="ECO:0000313" key="1">
    <source>
        <dbReference type="EMBL" id="QBP40180.1"/>
    </source>
</evidence>
<dbReference type="EMBL" id="CP038015">
    <property type="protein sequence ID" value="QBP40180.1"/>
    <property type="molecule type" value="Genomic_DNA"/>
</dbReference>